<feature type="compositionally biased region" description="Basic and acidic residues" evidence="1">
    <location>
        <begin position="1"/>
        <end position="11"/>
    </location>
</feature>
<gene>
    <name evidence="2" type="ORF">V202x_21500</name>
</gene>
<reference evidence="2 3" key="1">
    <citation type="submission" date="2019-03" db="EMBL/GenBank/DDBJ databases">
        <title>Deep-cultivation of Planctomycetes and their phenomic and genomic characterization uncovers novel biology.</title>
        <authorList>
            <person name="Wiegand S."/>
            <person name="Jogler M."/>
            <person name="Boedeker C."/>
            <person name="Pinto D."/>
            <person name="Vollmers J."/>
            <person name="Rivas-Marin E."/>
            <person name="Kohn T."/>
            <person name="Peeters S.H."/>
            <person name="Heuer A."/>
            <person name="Rast P."/>
            <person name="Oberbeckmann S."/>
            <person name="Bunk B."/>
            <person name="Jeske O."/>
            <person name="Meyerdierks A."/>
            <person name="Storesund J.E."/>
            <person name="Kallscheuer N."/>
            <person name="Luecker S."/>
            <person name="Lage O.M."/>
            <person name="Pohl T."/>
            <person name="Merkel B.J."/>
            <person name="Hornburger P."/>
            <person name="Mueller R.-W."/>
            <person name="Bruemmer F."/>
            <person name="Labrenz M."/>
            <person name="Spormann A.M."/>
            <person name="Op den Camp H."/>
            <person name="Overmann J."/>
            <person name="Amann R."/>
            <person name="Jetten M.S.M."/>
            <person name="Mascher T."/>
            <person name="Medema M.H."/>
            <person name="Devos D.P."/>
            <person name="Kaster A.-K."/>
            <person name="Ovreas L."/>
            <person name="Rohde M."/>
            <person name="Galperin M.Y."/>
            <person name="Jogler C."/>
        </authorList>
    </citation>
    <scope>NUCLEOTIDE SEQUENCE [LARGE SCALE GENOMIC DNA]</scope>
    <source>
        <strain evidence="2 3">V202</strain>
    </source>
</reference>
<dbReference type="AlphaFoldDB" id="A0A517WU46"/>
<proteinExistence type="predicted"/>
<protein>
    <submittedName>
        <fullName evidence="2">Uncharacterized protein</fullName>
    </submittedName>
</protein>
<keyword evidence="3" id="KW-1185">Reference proteome</keyword>
<name>A0A517WU46_9PLAN</name>
<evidence type="ECO:0000256" key="1">
    <source>
        <dbReference type="SAM" id="MobiDB-lite"/>
    </source>
</evidence>
<dbReference type="RefSeq" id="WP_145174013.1">
    <property type="nucleotide sequence ID" value="NZ_CP037422.1"/>
</dbReference>
<dbReference type="EMBL" id="CP037422">
    <property type="protein sequence ID" value="QDU08780.1"/>
    <property type="molecule type" value="Genomic_DNA"/>
</dbReference>
<sequence>MTDTNTSHDTEIGSIDKGISYQNSDQENFKPRWQLPESGIYAVSYWAKMYDVTEKTICEWIVKHKIPFIGSAAKNSFIDAHDFLTYMRREYKENDE</sequence>
<accession>A0A517WU46</accession>
<feature type="region of interest" description="Disordered" evidence="1">
    <location>
        <begin position="1"/>
        <end position="23"/>
    </location>
</feature>
<organism evidence="2 3">
    <name type="scientific">Gimesia aquarii</name>
    <dbReference type="NCBI Taxonomy" id="2527964"/>
    <lineage>
        <taxon>Bacteria</taxon>
        <taxon>Pseudomonadati</taxon>
        <taxon>Planctomycetota</taxon>
        <taxon>Planctomycetia</taxon>
        <taxon>Planctomycetales</taxon>
        <taxon>Planctomycetaceae</taxon>
        <taxon>Gimesia</taxon>
    </lineage>
</organism>
<dbReference type="Proteomes" id="UP000318384">
    <property type="component" value="Chromosome"/>
</dbReference>
<evidence type="ECO:0000313" key="3">
    <source>
        <dbReference type="Proteomes" id="UP000318384"/>
    </source>
</evidence>
<evidence type="ECO:0000313" key="2">
    <source>
        <dbReference type="EMBL" id="QDU08780.1"/>
    </source>
</evidence>